<dbReference type="InterPro" id="IPR015867">
    <property type="entry name" value="N-reg_PII/ATP_PRibTrfase_C"/>
</dbReference>
<protein>
    <recommendedName>
        <fullName evidence="3">Transcriptional regulator</fullName>
    </recommendedName>
</protein>
<dbReference type="Pfam" id="PF00543">
    <property type="entry name" value="P-II"/>
    <property type="match status" value="1"/>
</dbReference>
<accession>A0ABR7DBV7</accession>
<dbReference type="Gene3D" id="3.30.70.120">
    <property type="match status" value="1"/>
</dbReference>
<evidence type="ECO:0000313" key="1">
    <source>
        <dbReference type="EMBL" id="MBC5628886.1"/>
    </source>
</evidence>
<name>A0ABR7DBV7_9CLOT</name>
<dbReference type="InterPro" id="IPR011322">
    <property type="entry name" value="N-reg_PII-like_a/b"/>
</dbReference>
<evidence type="ECO:0000313" key="2">
    <source>
        <dbReference type="Proteomes" id="UP000596929"/>
    </source>
</evidence>
<dbReference type="InterPro" id="IPR002187">
    <property type="entry name" value="N-reg_PII"/>
</dbReference>
<comment type="caution">
    <text evidence="1">The sequence shown here is derived from an EMBL/GenBank/DDBJ whole genome shotgun (WGS) entry which is preliminary data.</text>
</comment>
<dbReference type="Proteomes" id="UP000596929">
    <property type="component" value="Unassembled WGS sequence"/>
</dbReference>
<organism evidence="1 2">
    <name type="scientific">Clostridium hominis</name>
    <dbReference type="NCBI Taxonomy" id="2763036"/>
    <lineage>
        <taxon>Bacteria</taxon>
        <taxon>Bacillati</taxon>
        <taxon>Bacillota</taxon>
        <taxon>Clostridia</taxon>
        <taxon>Eubacteriales</taxon>
        <taxon>Clostridiaceae</taxon>
        <taxon>Clostridium</taxon>
    </lineage>
</organism>
<keyword evidence="2" id="KW-1185">Reference proteome</keyword>
<gene>
    <name evidence="1" type="ORF">H8S20_08280</name>
</gene>
<sequence length="111" mass="12067">MELLVTILEENENIEDIMLEFTKLGIKGSTIIDSQGMANILSECEEFNLFSSLKLLMNDGRAQKKTILTVLKSDMVDSAIKAIKSVVKDLDAPGGGIIFTVPVGRVEGIPL</sequence>
<dbReference type="SUPFAM" id="SSF54913">
    <property type="entry name" value="GlnB-like"/>
    <property type="match status" value="1"/>
</dbReference>
<dbReference type="PROSITE" id="PS51343">
    <property type="entry name" value="PII_GLNB_DOM"/>
    <property type="match status" value="1"/>
</dbReference>
<reference evidence="1 2" key="1">
    <citation type="submission" date="2020-08" db="EMBL/GenBank/DDBJ databases">
        <title>Genome public.</title>
        <authorList>
            <person name="Liu C."/>
            <person name="Sun Q."/>
        </authorList>
    </citation>
    <scope>NUCLEOTIDE SEQUENCE [LARGE SCALE GENOMIC DNA]</scope>
    <source>
        <strain evidence="1 2">NSJ-6</strain>
    </source>
</reference>
<dbReference type="RefSeq" id="WP_186859825.1">
    <property type="nucleotide sequence ID" value="NZ_JACOOO010000016.1"/>
</dbReference>
<dbReference type="EMBL" id="JACOOO010000016">
    <property type="protein sequence ID" value="MBC5628886.1"/>
    <property type="molecule type" value="Genomic_DNA"/>
</dbReference>
<proteinExistence type="predicted"/>
<evidence type="ECO:0008006" key="3">
    <source>
        <dbReference type="Google" id="ProtNLM"/>
    </source>
</evidence>